<accession>A0A2A2JZG8</accession>
<feature type="region of interest" description="Disordered" evidence="1">
    <location>
        <begin position="116"/>
        <end position="151"/>
    </location>
</feature>
<dbReference type="Proteomes" id="UP000218231">
    <property type="component" value="Unassembled WGS sequence"/>
</dbReference>
<comment type="caution">
    <text evidence="2">The sequence shown here is derived from an EMBL/GenBank/DDBJ whole genome shotgun (WGS) entry which is preliminary data.</text>
</comment>
<proteinExistence type="predicted"/>
<dbReference type="EMBL" id="LIAE01010019">
    <property type="protein sequence ID" value="PAV66929.1"/>
    <property type="molecule type" value="Genomic_DNA"/>
</dbReference>
<name>A0A2A2JZG8_9BILA</name>
<gene>
    <name evidence="2" type="ORF">WR25_22931</name>
</gene>
<evidence type="ECO:0000313" key="2">
    <source>
        <dbReference type="EMBL" id="PAV66929.1"/>
    </source>
</evidence>
<feature type="compositionally biased region" description="Gly residues" evidence="1">
    <location>
        <begin position="116"/>
        <end position="126"/>
    </location>
</feature>
<dbReference type="AlphaFoldDB" id="A0A2A2JZG8"/>
<feature type="compositionally biased region" description="Polar residues" evidence="1">
    <location>
        <begin position="138"/>
        <end position="151"/>
    </location>
</feature>
<reference evidence="2 3" key="1">
    <citation type="journal article" date="2017" name="Curr. Biol.">
        <title>Genome architecture and evolution of a unichromosomal asexual nematode.</title>
        <authorList>
            <person name="Fradin H."/>
            <person name="Zegar C."/>
            <person name="Gutwein M."/>
            <person name="Lucas J."/>
            <person name="Kovtun M."/>
            <person name="Corcoran D."/>
            <person name="Baugh L.R."/>
            <person name="Kiontke K."/>
            <person name="Gunsalus K."/>
            <person name="Fitch D.H."/>
            <person name="Piano F."/>
        </authorList>
    </citation>
    <scope>NUCLEOTIDE SEQUENCE [LARGE SCALE GENOMIC DNA]</scope>
    <source>
        <strain evidence="2">PF1309</strain>
    </source>
</reference>
<evidence type="ECO:0000256" key="1">
    <source>
        <dbReference type="SAM" id="MobiDB-lite"/>
    </source>
</evidence>
<sequence>MPSAQRVLGGHRIGDEIAQRDEAARELRGTIDQADRVDAAQLRSDGVGHQNVVVAQRGRTRSRFVEIEAPADPVQDRLAVDDAGRGDAGEVDAARRLAGDASGKRGLQLLVRRGLRLGGGGRGGGQREGDADEEQGLFHTSNPITNRLNRA</sequence>
<protein>
    <submittedName>
        <fullName evidence="2">Uncharacterized protein</fullName>
    </submittedName>
</protein>
<keyword evidence="3" id="KW-1185">Reference proteome</keyword>
<organism evidence="2 3">
    <name type="scientific">Diploscapter pachys</name>
    <dbReference type="NCBI Taxonomy" id="2018661"/>
    <lineage>
        <taxon>Eukaryota</taxon>
        <taxon>Metazoa</taxon>
        <taxon>Ecdysozoa</taxon>
        <taxon>Nematoda</taxon>
        <taxon>Chromadorea</taxon>
        <taxon>Rhabditida</taxon>
        <taxon>Rhabditina</taxon>
        <taxon>Rhabditomorpha</taxon>
        <taxon>Rhabditoidea</taxon>
        <taxon>Rhabditidae</taxon>
        <taxon>Diploscapter</taxon>
    </lineage>
</organism>
<evidence type="ECO:0000313" key="3">
    <source>
        <dbReference type="Proteomes" id="UP000218231"/>
    </source>
</evidence>